<reference evidence="4 5" key="1">
    <citation type="submission" date="2018-03" db="EMBL/GenBank/DDBJ databases">
        <title>Bacteriophage NCPPB3778 and a type I-E CRISPR drive the evolution of the US Biological Select Agent, Rathayibacter toxicus.</title>
        <authorList>
            <person name="Davis E.W.II."/>
            <person name="Tabima J.F."/>
            <person name="Weisberg A.J."/>
            <person name="Dantas Lopes L."/>
            <person name="Wiseman M.S."/>
            <person name="Wiseman M.S."/>
            <person name="Pupko T."/>
            <person name="Belcher M.S."/>
            <person name="Sechler A.J."/>
            <person name="Tancos M.A."/>
            <person name="Schroeder B.K."/>
            <person name="Murray T.D."/>
            <person name="Luster D.G."/>
            <person name="Schneider W.L."/>
            <person name="Rogers E."/>
            <person name="Andreote F.D."/>
            <person name="Grunwald N.J."/>
            <person name="Putnam M.L."/>
            <person name="Chang J.H."/>
        </authorList>
    </citation>
    <scope>NUCLEOTIDE SEQUENCE [LARGE SCALE GENOMIC DNA]</scope>
    <source>
        <strain evidence="4 5">DSM 15932</strain>
    </source>
</reference>
<evidence type="ECO:0000313" key="5">
    <source>
        <dbReference type="Proteomes" id="UP000285317"/>
    </source>
</evidence>
<feature type="transmembrane region" description="Helical" evidence="2">
    <location>
        <begin position="66"/>
        <end position="89"/>
    </location>
</feature>
<feature type="transmembrane region" description="Helical" evidence="2">
    <location>
        <begin position="277"/>
        <end position="301"/>
    </location>
</feature>
<organism evidence="4 5">
    <name type="scientific">Rathayibacter festucae DSM 15932</name>
    <dbReference type="NCBI Taxonomy" id="1328866"/>
    <lineage>
        <taxon>Bacteria</taxon>
        <taxon>Bacillati</taxon>
        <taxon>Actinomycetota</taxon>
        <taxon>Actinomycetes</taxon>
        <taxon>Micrococcales</taxon>
        <taxon>Microbacteriaceae</taxon>
        <taxon>Rathayibacter</taxon>
    </lineage>
</organism>
<name>A0A3Q9UXQ6_9MICO</name>
<feature type="region of interest" description="Disordered" evidence="1">
    <location>
        <begin position="1"/>
        <end position="37"/>
    </location>
</feature>
<evidence type="ECO:0000256" key="2">
    <source>
        <dbReference type="SAM" id="Phobius"/>
    </source>
</evidence>
<evidence type="ECO:0000259" key="3">
    <source>
        <dbReference type="Pfam" id="PF02517"/>
    </source>
</evidence>
<dbReference type="PANTHER" id="PTHR36435">
    <property type="entry name" value="SLR1288 PROTEIN"/>
    <property type="match status" value="1"/>
</dbReference>
<dbReference type="Proteomes" id="UP000285317">
    <property type="component" value="Chromosome"/>
</dbReference>
<dbReference type="Pfam" id="PF02517">
    <property type="entry name" value="Rce1-like"/>
    <property type="match status" value="1"/>
</dbReference>
<dbReference type="RefSeq" id="WP_127887566.1">
    <property type="nucleotide sequence ID" value="NZ_CP028137.1"/>
</dbReference>
<evidence type="ECO:0000313" key="4">
    <source>
        <dbReference type="EMBL" id="AZZ52987.1"/>
    </source>
</evidence>
<feature type="transmembrane region" description="Helical" evidence="2">
    <location>
        <begin position="95"/>
        <end position="115"/>
    </location>
</feature>
<keyword evidence="2" id="KW-0812">Transmembrane</keyword>
<feature type="compositionally biased region" description="Low complexity" evidence="1">
    <location>
        <begin position="14"/>
        <end position="34"/>
    </location>
</feature>
<dbReference type="PANTHER" id="PTHR36435:SF1">
    <property type="entry name" value="CAAX AMINO TERMINAL PROTEASE FAMILY PROTEIN"/>
    <property type="match status" value="1"/>
</dbReference>
<accession>A0A3Q9UXQ6</accession>
<keyword evidence="2" id="KW-1133">Transmembrane helix</keyword>
<keyword evidence="2" id="KW-0472">Membrane</keyword>
<dbReference type="KEGG" id="rfs:C1I64_13710"/>
<gene>
    <name evidence="4" type="ORF">C1I64_13710</name>
</gene>
<proteinExistence type="predicted"/>
<dbReference type="EMBL" id="CP028137">
    <property type="protein sequence ID" value="AZZ52987.1"/>
    <property type="molecule type" value="Genomic_DNA"/>
</dbReference>
<feature type="domain" description="CAAX prenyl protease 2/Lysostaphin resistance protein A-like" evidence="3">
    <location>
        <begin position="178"/>
        <end position="288"/>
    </location>
</feature>
<dbReference type="InterPro" id="IPR052710">
    <property type="entry name" value="CAAX_protease"/>
</dbReference>
<dbReference type="AlphaFoldDB" id="A0A3Q9UXQ6"/>
<feature type="transmembrane region" description="Helical" evidence="2">
    <location>
        <begin position="225"/>
        <end position="245"/>
    </location>
</feature>
<evidence type="ECO:0000256" key="1">
    <source>
        <dbReference type="SAM" id="MobiDB-lite"/>
    </source>
</evidence>
<protein>
    <recommendedName>
        <fullName evidence="3">CAAX prenyl protease 2/Lysostaphin resistance protein A-like domain-containing protein</fullName>
    </recommendedName>
</protein>
<dbReference type="InterPro" id="IPR003675">
    <property type="entry name" value="Rce1/LyrA-like_dom"/>
</dbReference>
<feature type="transmembrane region" description="Helical" evidence="2">
    <location>
        <begin position="251"/>
        <end position="270"/>
    </location>
</feature>
<dbReference type="GO" id="GO:0080120">
    <property type="term" value="P:CAAX-box protein maturation"/>
    <property type="evidence" value="ECO:0007669"/>
    <property type="project" value="UniProtKB-ARBA"/>
</dbReference>
<feature type="transmembrane region" description="Helical" evidence="2">
    <location>
        <begin position="177"/>
        <end position="205"/>
    </location>
</feature>
<sequence length="302" mass="31458">MNPAPFPPPDPSTVAPEQPAVAAAPPHGGPAFAWAPPPEPQPSVDAPYSSLLYLPDPRVRWGLPTAALTIAGIVLPLALLIVLFGFGVLPYSPGLVFAGSFASYLVALVIPFAASKLRGLGSLAADYGLRFRWIDVPIGIGLGIGVRIAIVAVLIVFSPLLGEAESNLELDPDPLWFVLSSVMIPVLVAPIVEEILCRGVVMRAVRNRMLRTKGDAAPPTRGRRVWAAVFSVIASTLVFALLHGHQMVNPATVVTLGTTTVIAGLAHGWISTVTGRLGAAIVSHATLNGSAVLLLVLVTALG</sequence>
<feature type="transmembrane region" description="Helical" evidence="2">
    <location>
        <begin position="136"/>
        <end position="157"/>
    </location>
</feature>
<dbReference type="GO" id="GO:0004175">
    <property type="term" value="F:endopeptidase activity"/>
    <property type="evidence" value="ECO:0007669"/>
    <property type="project" value="UniProtKB-ARBA"/>
</dbReference>
<feature type="compositionally biased region" description="Pro residues" evidence="1">
    <location>
        <begin position="1"/>
        <end position="11"/>
    </location>
</feature>